<evidence type="ECO:0000313" key="1">
    <source>
        <dbReference type="EnsemblPlants" id="KQL26650"/>
    </source>
</evidence>
<sequence length="45" mass="5471">MNHEFVVDRKNLERFNLSWSLAIHGLKMRCFNQEKRGVYLVVKTY</sequence>
<proteinExistence type="predicted"/>
<reference evidence="2" key="1">
    <citation type="journal article" date="2012" name="Nat. Biotechnol.">
        <title>Reference genome sequence of the model plant Setaria.</title>
        <authorList>
            <person name="Bennetzen J.L."/>
            <person name="Schmutz J."/>
            <person name="Wang H."/>
            <person name="Percifield R."/>
            <person name="Hawkins J."/>
            <person name="Pontaroli A.C."/>
            <person name="Estep M."/>
            <person name="Feng L."/>
            <person name="Vaughn J.N."/>
            <person name="Grimwood J."/>
            <person name="Jenkins J."/>
            <person name="Barry K."/>
            <person name="Lindquist E."/>
            <person name="Hellsten U."/>
            <person name="Deshpande S."/>
            <person name="Wang X."/>
            <person name="Wu X."/>
            <person name="Mitros T."/>
            <person name="Triplett J."/>
            <person name="Yang X."/>
            <person name="Ye C.Y."/>
            <person name="Mauro-Herrera M."/>
            <person name="Wang L."/>
            <person name="Li P."/>
            <person name="Sharma M."/>
            <person name="Sharma R."/>
            <person name="Ronald P.C."/>
            <person name="Panaud O."/>
            <person name="Kellogg E.A."/>
            <person name="Brutnell T.P."/>
            <person name="Doust A.N."/>
            <person name="Tuskan G.A."/>
            <person name="Rokhsar D."/>
            <person name="Devos K.M."/>
        </authorList>
    </citation>
    <scope>NUCLEOTIDE SEQUENCE [LARGE SCALE GENOMIC DNA]</scope>
    <source>
        <strain evidence="2">cv. Yugu1</strain>
    </source>
</reference>
<name>K4A4B5_SETIT</name>
<dbReference type="InParanoid" id="K4A4B5"/>
<dbReference type="EnsemblPlants" id="KQL26650">
    <property type="protein sequence ID" value="KQL26650"/>
    <property type="gene ID" value="SETIT_033719mg"/>
</dbReference>
<reference evidence="1" key="2">
    <citation type="submission" date="2018-08" db="UniProtKB">
        <authorList>
            <consortium name="EnsemblPlants"/>
        </authorList>
    </citation>
    <scope>IDENTIFICATION</scope>
    <source>
        <strain evidence="1">Yugu1</strain>
    </source>
</reference>
<organism evidence="1 2">
    <name type="scientific">Setaria italica</name>
    <name type="common">Foxtail millet</name>
    <name type="synonym">Panicum italicum</name>
    <dbReference type="NCBI Taxonomy" id="4555"/>
    <lineage>
        <taxon>Eukaryota</taxon>
        <taxon>Viridiplantae</taxon>
        <taxon>Streptophyta</taxon>
        <taxon>Embryophyta</taxon>
        <taxon>Tracheophyta</taxon>
        <taxon>Spermatophyta</taxon>
        <taxon>Magnoliopsida</taxon>
        <taxon>Liliopsida</taxon>
        <taxon>Poales</taxon>
        <taxon>Poaceae</taxon>
        <taxon>PACMAD clade</taxon>
        <taxon>Panicoideae</taxon>
        <taxon>Panicodae</taxon>
        <taxon>Paniceae</taxon>
        <taxon>Cenchrinae</taxon>
        <taxon>Setaria</taxon>
    </lineage>
</organism>
<dbReference type="HOGENOM" id="CLU_3208530_0_0_1"/>
<protein>
    <submittedName>
        <fullName evidence="1">Uncharacterized protein</fullName>
    </submittedName>
</protein>
<dbReference type="AlphaFoldDB" id="K4A4B5"/>
<dbReference type="Gramene" id="KQL26650">
    <property type="protein sequence ID" value="KQL26650"/>
    <property type="gene ID" value="SETIT_033719mg"/>
</dbReference>
<accession>K4A4B5</accession>
<dbReference type="Proteomes" id="UP000004995">
    <property type="component" value="Unassembled WGS sequence"/>
</dbReference>
<dbReference type="EMBL" id="AGNK02001333">
    <property type="status" value="NOT_ANNOTATED_CDS"/>
    <property type="molecule type" value="Genomic_DNA"/>
</dbReference>
<evidence type="ECO:0000313" key="2">
    <source>
        <dbReference type="Proteomes" id="UP000004995"/>
    </source>
</evidence>
<keyword evidence="2" id="KW-1185">Reference proteome</keyword>